<organism evidence="1 2">
    <name type="scientific">Nostoc flagelliforme FACHB-838</name>
    <dbReference type="NCBI Taxonomy" id="2692904"/>
    <lineage>
        <taxon>Bacteria</taxon>
        <taxon>Bacillati</taxon>
        <taxon>Cyanobacteriota</taxon>
        <taxon>Cyanophyceae</taxon>
        <taxon>Nostocales</taxon>
        <taxon>Nostocaceae</taxon>
        <taxon>Nostoc</taxon>
    </lineage>
</organism>
<dbReference type="RefSeq" id="WP_190944032.1">
    <property type="nucleotide sequence ID" value="NZ_JACJSI010000097.1"/>
</dbReference>
<keyword evidence="2" id="KW-1185">Reference proteome</keyword>
<accession>A0ABR8DW72</accession>
<proteinExistence type="predicted"/>
<dbReference type="Proteomes" id="UP000623440">
    <property type="component" value="Unassembled WGS sequence"/>
</dbReference>
<evidence type="ECO:0000313" key="2">
    <source>
        <dbReference type="Proteomes" id="UP000623440"/>
    </source>
</evidence>
<gene>
    <name evidence="1" type="ORF">H6G97_29445</name>
</gene>
<comment type="caution">
    <text evidence="1">The sequence shown here is derived from an EMBL/GenBank/DDBJ whole genome shotgun (WGS) entry which is preliminary data.</text>
</comment>
<sequence>MQVTNKPSWKMTTKSIEQGLQTGEIKRLWSDRKNIDTDYLSNIAKIKRFLERWSADRQFRETLPIDPYGVTCRYNLDIDPEEIRLLWDAEHLKTYDNAAIPLKIG</sequence>
<reference evidence="1 2" key="1">
    <citation type="journal article" date="2020" name="ISME J.">
        <title>Comparative genomics reveals insights into cyanobacterial evolution and habitat adaptation.</title>
        <authorList>
            <person name="Chen M.Y."/>
            <person name="Teng W.K."/>
            <person name="Zhao L."/>
            <person name="Hu C.X."/>
            <person name="Zhou Y.K."/>
            <person name="Han B.P."/>
            <person name="Song L.R."/>
            <person name="Shu W.S."/>
        </authorList>
    </citation>
    <scope>NUCLEOTIDE SEQUENCE [LARGE SCALE GENOMIC DNA]</scope>
    <source>
        <strain evidence="1 2">FACHB-838</strain>
    </source>
</reference>
<dbReference type="EMBL" id="JACJSI010000097">
    <property type="protein sequence ID" value="MBD2533464.1"/>
    <property type="molecule type" value="Genomic_DNA"/>
</dbReference>
<evidence type="ECO:0000313" key="1">
    <source>
        <dbReference type="EMBL" id="MBD2533464.1"/>
    </source>
</evidence>
<name>A0ABR8DW72_9NOSO</name>
<protein>
    <submittedName>
        <fullName evidence="1">Uncharacterized protein</fullName>
    </submittedName>
</protein>